<dbReference type="eggNOG" id="COG2755">
    <property type="taxonomic scope" value="Bacteria"/>
</dbReference>
<dbReference type="EMBL" id="FNKB01000001">
    <property type="protein sequence ID" value="SDQ23944.1"/>
    <property type="molecule type" value="Genomic_DNA"/>
</dbReference>
<gene>
    <name evidence="2" type="ORF">SAMN04488565_1551</name>
</gene>
<organism evidence="2 3">
    <name type="scientific">Leucobacter chromiiresistens</name>
    <dbReference type="NCBI Taxonomy" id="1079994"/>
    <lineage>
        <taxon>Bacteria</taxon>
        <taxon>Bacillati</taxon>
        <taxon>Actinomycetota</taxon>
        <taxon>Actinomycetes</taxon>
        <taxon>Micrococcales</taxon>
        <taxon>Microbacteriaceae</taxon>
        <taxon>Leucobacter</taxon>
    </lineage>
</organism>
<accession>A0A1H0Z998</accession>
<dbReference type="Proteomes" id="UP000182690">
    <property type="component" value="Unassembled WGS sequence"/>
</dbReference>
<evidence type="ECO:0000259" key="1">
    <source>
        <dbReference type="Pfam" id="PF13472"/>
    </source>
</evidence>
<evidence type="ECO:0000313" key="3">
    <source>
        <dbReference type="Proteomes" id="UP000182690"/>
    </source>
</evidence>
<dbReference type="PANTHER" id="PTHR30383:SF5">
    <property type="entry name" value="SGNH HYDROLASE-TYPE ESTERASE DOMAIN-CONTAINING PROTEIN"/>
    <property type="match status" value="1"/>
</dbReference>
<sequence length="270" mass="29256">MPAGVPRDGVRALALSAAASLARSFGWHDVHERVNRPLMELAEMQPVTAAWWRERRKQPGTFGYLALGDSTAQGIGASVPGRSYVGQLLDRIEARTGRHVKVVNLAVSGATTALCVRDQLPKAEKVLARGPELVTVDIGANDIADWNPVRFHRNMTRILGALPAHTIVGELPCFHLPWNERKVREANRIIRAIAACRGMRVVPLHAATRERGVHGVLTEFAADAFHPNDRGYEVWADAFWPLVEQRIAAVAQPRTGAAGGHGGAPPEPAG</sequence>
<protein>
    <submittedName>
        <fullName evidence="2">Lysophospholipase L1</fullName>
    </submittedName>
</protein>
<proteinExistence type="predicted"/>
<dbReference type="OrthoDB" id="3288625at2"/>
<evidence type="ECO:0000313" key="2">
    <source>
        <dbReference type="EMBL" id="SDQ23944.1"/>
    </source>
</evidence>
<dbReference type="InterPro" id="IPR013830">
    <property type="entry name" value="SGNH_hydro"/>
</dbReference>
<dbReference type="Pfam" id="PF13472">
    <property type="entry name" value="Lipase_GDSL_2"/>
    <property type="match status" value="1"/>
</dbReference>
<name>A0A1H0Z998_9MICO</name>
<dbReference type="SUPFAM" id="SSF52266">
    <property type="entry name" value="SGNH hydrolase"/>
    <property type="match status" value="1"/>
</dbReference>
<reference evidence="2 3" key="1">
    <citation type="submission" date="2016-10" db="EMBL/GenBank/DDBJ databases">
        <authorList>
            <person name="de Groot N.N."/>
        </authorList>
    </citation>
    <scope>NUCLEOTIDE SEQUENCE [LARGE SCALE GENOMIC DNA]</scope>
    <source>
        <strain evidence="2 3">DSM 22788</strain>
    </source>
</reference>
<dbReference type="GO" id="GO:0004622">
    <property type="term" value="F:phosphatidylcholine lysophospholipase activity"/>
    <property type="evidence" value="ECO:0007669"/>
    <property type="project" value="TreeGrafter"/>
</dbReference>
<dbReference type="RefSeq" id="WP_010157743.1">
    <property type="nucleotide sequence ID" value="NZ_FNKB01000001.1"/>
</dbReference>
<dbReference type="InterPro" id="IPR036514">
    <property type="entry name" value="SGNH_hydro_sf"/>
</dbReference>
<feature type="domain" description="SGNH hydrolase-type esterase" evidence="1">
    <location>
        <begin position="66"/>
        <end position="234"/>
    </location>
</feature>
<dbReference type="PANTHER" id="PTHR30383">
    <property type="entry name" value="THIOESTERASE 1/PROTEASE 1/LYSOPHOSPHOLIPASE L1"/>
    <property type="match status" value="1"/>
</dbReference>
<dbReference type="CDD" id="cd00229">
    <property type="entry name" value="SGNH_hydrolase"/>
    <property type="match status" value="1"/>
</dbReference>
<dbReference type="Gene3D" id="3.40.50.1110">
    <property type="entry name" value="SGNH hydrolase"/>
    <property type="match status" value="1"/>
</dbReference>
<dbReference type="STRING" id="1079994.SAMN04488565_1551"/>
<dbReference type="AlphaFoldDB" id="A0A1H0Z998"/>
<dbReference type="InterPro" id="IPR051532">
    <property type="entry name" value="Ester_Hydrolysis_Enzymes"/>
</dbReference>